<dbReference type="STRING" id="307972.A0A2G8KUX2"/>
<dbReference type="PROSITE" id="PS50181">
    <property type="entry name" value="FBOX"/>
    <property type="match status" value="1"/>
</dbReference>
<organism evidence="2 3">
    <name type="scientific">Stichopus japonicus</name>
    <name type="common">Sea cucumber</name>
    <dbReference type="NCBI Taxonomy" id="307972"/>
    <lineage>
        <taxon>Eukaryota</taxon>
        <taxon>Metazoa</taxon>
        <taxon>Echinodermata</taxon>
        <taxon>Eleutherozoa</taxon>
        <taxon>Echinozoa</taxon>
        <taxon>Holothuroidea</taxon>
        <taxon>Aspidochirotacea</taxon>
        <taxon>Aspidochirotida</taxon>
        <taxon>Stichopodidae</taxon>
        <taxon>Apostichopus</taxon>
    </lineage>
</organism>
<dbReference type="GO" id="GO:0031146">
    <property type="term" value="P:SCF-dependent proteasomal ubiquitin-dependent protein catabolic process"/>
    <property type="evidence" value="ECO:0007669"/>
    <property type="project" value="TreeGrafter"/>
</dbReference>
<evidence type="ECO:0000259" key="1">
    <source>
        <dbReference type="PROSITE" id="PS50181"/>
    </source>
</evidence>
<dbReference type="InterPro" id="IPR032675">
    <property type="entry name" value="LRR_dom_sf"/>
</dbReference>
<dbReference type="GO" id="GO:0019005">
    <property type="term" value="C:SCF ubiquitin ligase complex"/>
    <property type="evidence" value="ECO:0007669"/>
    <property type="project" value="TreeGrafter"/>
</dbReference>
<keyword evidence="3" id="KW-1185">Reference proteome</keyword>
<dbReference type="InterPro" id="IPR001810">
    <property type="entry name" value="F-box_dom"/>
</dbReference>
<keyword evidence="2" id="KW-0418">Kinase</keyword>
<name>A0A2G8KUX2_STIJA</name>
<dbReference type="Proteomes" id="UP000230750">
    <property type="component" value="Unassembled WGS sequence"/>
</dbReference>
<dbReference type="Gene3D" id="3.80.10.10">
    <property type="entry name" value="Ribonuclease Inhibitor"/>
    <property type="match status" value="1"/>
</dbReference>
<dbReference type="EMBL" id="MRZV01000359">
    <property type="protein sequence ID" value="PIK51710.1"/>
    <property type="molecule type" value="Genomic_DNA"/>
</dbReference>
<dbReference type="AlphaFoldDB" id="A0A2G8KUX2"/>
<keyword evidence="2" id="KW-0808">Transferase</keyword>
<feature type="domain" description="F-box" evidence="1">
    <location>
        <begin position="89"/>
        <end position="135"/>
    </location>
</feature>
<sequence>MVEMERSVTRFVWDVDLEETKIIYQDIGVKELETLVEEKLATERRQGQKRRATFTTPENQQQCLRTSSSSEKHGCKCQLFQPCSERNEIDSFESLSDEIILSILRWLPRQQLAKCACLSKRWKRLCMDEFLWKRVDLSEKKFASGTLGPILLRTGNAAKLARSTIIGSLFENNSSQIPDEIHLTLQYLDLSMCNSRPKLLQEILSKCTSLRKLSLESCTVTEGMLTSIGAQGGLEELNLCMCQEIDDTELQLSLAKCQRLKSLNLAWLNLSRKVVRSLVEVLPQSLEKLNIGGCRESLRDEDIEILAARCQSLIELDLSDGSSLTGSIFVDLGTLSGLQHLALSRCYRIPNPMQLMDCLKRLKVLKAVELFGLITEKDLKVMSEMLSPVRINTHPFSSISRPTMSMSKRSYTWEINCKE</sequence>
<protein>
    <submittedName>
        <fullName evidence="2">Putative S-phase kinase-associated protein 2</fullName>
    </submittedName>
</protein>
<dbReference type="PANTHER" id="PTHR13318">
    <property type="entry name" value="PARTNER OF PAIRED, ISOFORM B-RELATED"/>
    <property type="match status" value="1"/>
</dbReference>
<accession>A0A2G8KUX2</accession>
<dbReference type="InterPro" id="IPR036047">
    <property type="entry name" value="F-box-like_dom_sf"/>
</dbReference>
<dbReference type="SUPFAM" id="SSF52047">
    <property type="entry name" value="RNI-like"/>
    <property type="match status" value="1"/>
</dbReference>
<evidence type="ECO:0000313" key="3">
    <source>
        <dbReference type="Proteomes" id="UP000230750"/>
    </source>
</evidence>
<evidence type="ECO:0000313" key="2">
    <source>
        <dbReference type="EMBL" id="PIK51710.1"/>
    </source>
</evidence>
<dbReference type="Pfam" id="PF12937">
    <property type="entry name" value="F-box-like"/>
    <property type="match status" value="1"/>
</dbReference>
<dbReference type="OrthoDB" id="2095648at2759"/>
<dbReference type="GO" id="GO:0016301">
    <property type="term" value="F:kinase activity"/>
    <property type="evidence" value="ECO:0007669"/>
    <property type="project" value="UniProtKB-KW"/>
</dbReference>
<reference evidence="2 3" key="1">
    <citation type="journal article" date="2017" name="PLoS Biol.">
        <title>The sea cucumber genome provides insights into morphological evolution and visceral regeneration.</title>
        <authorList>
            <person name="Zhang X."/>
            <person name="Sun L."/>
            <person name="Yuan J."/>
            <person name="Sun Y."/>
            <person name="Gao Y."/>
            <person name="Zhang L."/>
            <person name="Li S."/>
            <person name="Dai H."/>
            <person name="Hamel J.F."/>
            <person name="Liu C."/>
            <person name="Yu Y."/>
            <person name="Liu S."/>
            <person name="Lin W."/>
            <person name="Guo K."/>
            <person name="Jin S."/>
            <person name="Xu P."/>
            <person name="Storey K.B."/>
            <person name="Huan P."/>
            <person name="Zhang T."/>
            <person name="Zhou Y."/>
            <person name="Zhang J."/>
            <person name="Lin C."/>
            <person name="Li X."/>
            <person name="Xing L."/>
            <person name="Huo D."/>
            <person name="Sun M."/>
            <person name="Wang L."/>
            <person name="Mercier A."/>
            <person name="Li F."/>
            <person name="Yang H."/>
            <person name="Xiang J."/>
        </authorList>
    </citation>
    <scope>NUCLEOTIDE SEQUENCE [LARGE SCALE GENOMIC DNA]</scope>
    <source>
        <strain evidence="2">Shaxun</strain>
        <tissue evidence="2">Muscle</tissue>
    </source>
</reference>
<dbReference type="CDD" id="cd22149">
    <property type="entry name" value="F-box_DmSKP2-like"/>
    <property type="match status" value="1"/>
</dbReference>
<comment type="caution">
    <text evidence="2">The sequence shown here is derived from an EMBL/GenBank/DDBJ whole genome shotgun (WGS) entry which is preliminary data.</text>
</comment>
<dbReference type="SMART" id="SM00256">
    <property type="entry name" value="FBOX"/>
    <property type="match status" value="1"/>
</dbReference>
<proteinExistence type="predicted"/>
<gene>
    <name evidence="2" type="ORF">BSL78_11383</name>
</gene>
<dbReference type="SUPFAM" id="SSF81383">
    <property type="entry name" value="F-box domain"/>
    <property type="match status" value="1"/>
</dbReference>